<organism evidence="2 3">
    <name type="scientific">Nicotiana attenuata</name>
    <name type="common">Coyote tobacco</name>
    <dbReference type="NCBI Taxonomy" id="49451"/>
    <lineage>
        <taxon>Eukaryota</taxon>
        <taxon>Viridiplantae</taxon>
        <taxon>Streptophyta</taxon>
        <taxon>Embryophyta</taxon>
        <taxon>Tracheophyta</taxon>
        <taxon>Spermatophyta</taxon>
        <taxon>Magnoliopsida</taxon>
        <taxon>eudicotyledons</taxon>
        <taxon>Gunneridae</taxon>
        <taxon>Pentapetalae</taxon>
        <taxon>asterids</taxon>
        <taxon>lamiids</taxon>
        <taxon>Solanales</taxon>
        <taxon>Solanaceae</taxon>
        <taxon>Nicotianoideae</taxon>
        <taxon>Nicotianeae</taxon>
        <taxon>Nicotiana</taxon>
    </lineage>
</organism>
<dbReference type="EMBL" id="MJEQ01037185">
    <property type="protein sequence ID" value="OIT04419.1"/>
    <property type="molecule type" value="Genomic_DNA"/>
</dbReference>
<dbReference type="AlphaFoldDB" id="A0A1J6J0B2"/>
<reference evidence="2" key="1">
    <citation type="submission" date="2016-11" db="EMBL/GenBank/DDBJ databases">
        <title>The genome of Nicotiana attenuata.</title>
        <authorList>
            <person name="Xu S."/>
            <person name="Brockmoeller T."/>
            <person name="Gaquerel E."/>
            <person name="Navarro A."/>
            <person name="Kuhl H."/>
            <person name="Gase K."/>
            <person name="Ling Z."/>
            <person name="Zhou W."/>
            <person name="Kreitzer C."/>
            <person name="Stanke M."/>
            <person name="Tang H."/>
            <person name="Lyons E."/>
            <person name="Pandey P."/>
            <person name="Pandey S.P."/>
            <person name="Timmermann B."/>
            <person name="Baldwin I.T."/>
        </authorList>
    </citation>
    <scope>NUCLEOTIDE SEQUENCE [LARGE SCALE GENOMIC DNA]</scope>
    <source>
        <strain evidence="2">UT</strain>
    </source>
</reference>
<protein>
    <submittedName>
        <fullName evidence="2">Uncharacterized protein</fullName>
    </submittedName>
</protein>
<dbReference type="Gramene" id="OIT04419">
    <property type="protein sequence ID" value="OIT04419"/>
    <property type="gene ID" value="A4A49_01576"/>
</dbReference>
<keyword evidence="3" id="KW-1185">Reference proteome</keyword>
<keyword evidence="1" id="KW-0812">Transmembrane</keyword>
<accession>A0A1J6J0B2</accession>
<sequence length="102" mass="11534">MWDLTGLLLLLLMDYPIKKMNKKTIKTVSHIQALNQKLEPRLASSNGLIEWGLNCGSGLIFTLLWWWKGSFVLLLFVVRKKGGFGAIFSWVWGGVGSILQLK</sequence>
<gene>
    <name evidence="2" type="ORF">A4A49_01576</name>
</gene>
<keyword evidence="1" id="KW-1133">Transmembrane helix</keyword>
<evidence type="ECO:0000313" key="2">
    <source>
        <dbReference type="EMBL" id="OIT04419.1"/>
    </source>
</evidence>
<keyword evidence="1" id="KW-0472">Membrane</keyword>
<feature type="transmembrane region" description="Helical" evidence="1">
    <location>
        <begin position="51"/>
        <end position="77"/>
    </location>
</feature>
<proteinExistence type="predicted"/>
<name>A0A1J6J0B2_NICAT</name>
<comment type="caution">
    <text evidence="2">The sequence shown here is derived from an EMBL/GenBank/DDBJ whole genome shotgun (WGS) entry which is preliminary data.</text>
</comment>
<dbReference type="Proteomes" id="UP000187609">
    <property type="component" value="Unassembled WGS sequence"/>
</dbReference>
<evidence type="ECO:0000313" key="3">
    <source>
        <dbReference type="Proteomes" id="UP000187609"/>
    </source>
</evidence>
<evidence type="ECO:0000256" key="1">
    <source>
        <dbReference type="SAM" id="Phobius"/>
    </source>
</evidence>